<sequence>MEVENICASIDTTQKLSDNAKLNEDRVEKNLPENTPMLLDIGAQLNEARIVDIDKGMQPVETTTEDKRQDIGVSEGKGSASVGMQTPFVSQNLDQISSDASQLIPNPKRRKISSSPICDTSDILNFNLCSFLLGSTQGSGSEGNSAAVVVGEERQEHHEQQRVGEVSENYILQDKIISIFSR</sequence>
<protein>
    <submittedName>
        <fullName evidence="3">Uncharacterized protein LOC107799033 isoform X1</fullName>
    </submittedName>
    <submittedName>
        <fullName evidence="3">Uncharacterized protein isoform X2</fullName>
    </submittedName>
</protein>
<proteinExistence type="predicted"/>
<dbReference type="Proteomes" id="UP000790787">
    <property type="component" value="Chromosome 20"/>
</dbReference>
<evidence type="ECO:0000313" key="2">
    <source>
        <dbReference type="Proteomes" id="UP000790787"/>
    </source>
</evidence>
<organism evidence="2 3">
    <name type="scientific">Nicotiana tabacum</name>
    <name type="common">Common tobacco</name>
    <dbReference type="NCBI Taxonomy" id="4097"/>
    <lineage>
        <taxon>Eukaryota</taxon>
        <taxon>Viridiplantae</taxon>
        <taxon>Streptophyta</taxon>
        <taxon>Embryophyta</taxon>
        <taxon>Tracheophyta</taxon>
        <taxon>Spermatophyta</taxon>
        <taxon>Magnoliopsida</taxon>
        <taxon>eudicotyledons</taxon>
        <taxon>Gunneridae</taxon>
        <taxon>Pentapetalae</taxon>
        <taxon>asterids</taxon>
        <taxon>lamiids</taxon>
        <taxon>Solanales</taxon>
        <taxon>Solanaceae</taxon>
        <taxon>Nicotianoideae</taxon>
        <taxon>Nicotianeae</taxon>
        <taxon>Nicotiana</taxon>
    </lineage>
</organism>
<dbReference type="GeneID" id="107799033"/>
<name>A0A1S4ALR1_TOBAC</name>
<accession>A0A1S4ALR1</accession>
<dbReference type="RefSeq" id="XP_016477584.1">
    <property type="nucleotide sequence ID" value="XM_016622098.2"/>
</dbReference>
<dbReference type="AlphaFoldDB" id="A0A1S4ALR1"/>
<reference evidence="3" key="2">
    <citation type="submission" date="2025-08" db="UniProtKB">
        <authorList>
            <consortium name="RefSeq"/>
        </authorList>
    </citation>
    <scope>IDENTIFICATION</scope>
    <source>
        <tissue evidence="3">Leaf</tissue>
    </source>
</reference>
<dbReference type="RefSeq" id="XP_016477584.1">
    <property type="nucleotide sequence ID" value="XM_016622098.1"/>
</dbReference>
<reference evidence="2" key="1">
    <citation type="journal article" date="2014" name="Nat. Commun.">
        <title>The tobacco genome sequence and its comparison with those of tomato and potato.</title>
        <authorList>
            <person name="Sierro N."/>
            <person name="Battey J.N."/>
            <person name="Ouadi S."/>
            <person name="Bakaher N."/>
            <person name="Bovet L."/>
            <person name="Willig A."/>
            <person name="Goepfert S."/>
            <person name="Peitsch M.C."/>
            <person name="Ivanov N.V."/>
        </authorList>
    </citation>
    <scope>NUCLEOTIDE SEQUENCE [LARGE SCALE GENOMIC DNA]</scope>
</reference>
<keyword evidence="2" id="KW-1185">Reference proteome</keyword>
<evidence type="ECO:0000256" key="1">
    <source>
        <dbReference type="SAM" id="MobiDB-lite"/>
    </source>
</evidence>
<feature type="region of interest" description="Disordered" evidence="1">
    <location>
        <begin position="60"/>
        <end position="82"/>
    </location>
</feature>
<gene>
    <name evidence="3" type="primary">LOC107799033</name>
</gene>
<evidence type="ECO:0000313" key="3">
    <source>
        <dbReference type="RefSeq" id="XP_016477584.1"/>
    </source>
</evidence>